<evidence type="ECO:0000256" key="2">
    <source>
        <dbReference type="ARBA" id="ARBA00004687"/>
    </source>
</evidence>
<keyword evidence="11" id="KW-1185">Reference proteome</keyword>
<protein>
    <submittedName>
        <fullName evidence="10">GPI transamidase subunit</fullName>
    </submittedName>
</protein>
<dbReference type="PANTHER" id="PTHR13121">
    <property type="entry name" value="GPI TRANSAMIDASE COMPONENT PIG-U"/>
    <property type="match status" value="1"/>
</dbReference>
<dbReference type="GO" id="GO:0006506">
    <property type="term" value="P:GPI anchor biosynthetic process"/>
    <property type="evidence" value="ECO:0007669"/>
    <property type="project" value="UniProtKB-KW"/>
</dbReference>
<feature type="transmembrane region" description="Helical" evidence="9">
    <location>
        <begin position="366"/>
        <end position="389"/>
    </location>
</feature>
<evidence type="ECO:0000313" key="11">
    <source>
        <dbReference type="Proteomes" id="UP001472866"/>
    </source>
</evidence>
<reference evidence="10 11" key="1">
    <citation type="submission" date="2024-03" db="EMBL/GenBank/DDBJ databases">
        <title>Complete genome sequence of the green alga Chloropicon roscoffensis RCC1871.</title>
        <authorList>
            <person name="Lemieux C."/>
            <person name="Pombert J.-F."/>
            <person name="Otis C."/>
            <person name="Turmel M."/>
        </authorList>
    </citation>
    <scope>NUCLEOTIDE SEQUENCE [LARGE SCALE GENOMIC DNA]</scope>
    <source>
        <strain evidence="10 11">RCC1871</strain>
    </source>
</reference>
<comment type="similarity">
    <text evidence="3">Belongs to the PIGU family.</text>
</comment>
<evidence type="ECO:0000256" key="4">
    <source>
        <dbReference type="ARBA" id="ARBA00022502"/>
    </source>
</evidence>
<comment type="pathway">
    <text evidence="2">Glycolipid biosynthesis; glycosylphosphatidylinositol-anchor biosynthesis.</text>
</comment>
<dbReference type="InterPro" id="IPR009600">
    <property type="entry name" value="PIG-U"/>
</dbReference>
<proteinExistence type="inferred from homology"/>
<organism evidence="10 11">
    <name type="scientific">Chloropicon roscoffensis</name>
    <dbReference type="NCBI Taxonomy" id="1461544"/>
    <lineage>
        <taxon>Eukaryota</taxon>
        <taxon>Viridiplantae</taxon>
        <taxon>Chlorophyta</taxon>
        <taxon>Chloropicophyceae</taxon>
        <taxon>Chloropicales</taxon>
        <taxon>Chloropicaceae</taxon>
        <taxon>Chloropicon</taxon>
    </lineage>
</organism>
<dbReference type="GO" id="GO:0042765">
    <property type="term" value="C:GPI-anchor transamidase complex"/>
    <property type="evidence" value="ECO:0007669"/>
    <property type="project" value="InterPro"/>
</dbReference>
<dbReference type="PANTHER" id="PTHR13121:SF0">
    <property type="entry name" value="PHOSPHATIDYLINOSITOL GLYCAN ANCHOR BIOSYNTHESIS CLASS U PROTEIN"/>
    <property type="match status" value="1"/>
</dbReference>
<name>A0AAX4PF97_9CHLO</name>
<keyword evidence="5 9" id="KW-0812">Transmembrane</keyword>
<accession>A0AAX4PF97</accession>
<dbReference type="EMBL" id="CP151509">
    <property type="protein sequence ID" value="WZN64310.1"/>
    <property type="molecule type" value="Genomic_DNA"/>
</dbReference>
<dbReference type="Pfam" id="PF06728">
    <property type="entry name" value="PIG-U"/>
    <property type="match status" value="1"/>
</dbReference>
<feature type="transmembrane region" description="Helical" evidence="9">
    <location>
        <begin position="105"/>
        <end position="129"/>
    </location>
</feature>
<evidence type="ECO:0000256" key="6">
    <source>
        <dbReference type="ARBA" id="ARBA00022824"/>
    </source>
</evidence>
<evidence type="ECO:0000256" key="3">
    <source>
        <dbReference type="ARBA" id="ARBA00010026"/>
    </source>
</evidence>
<evidence type="ECO:0000256" key="8">
    <source>
        <dbReference type="ARBA" id="ARBA00023136"/>
    </source>
</evidence>
<dbReference type="GO" id="GO:0016255">
    <property type="term" value="P:attachment of GPI anchor to protein"/>
    <property type="evidence" value="ECO:0007669"/>
    <property type="project" value="InterPro"/>
</dbReference>
<keyword evidence="6" id="KW-0256">Endoplasmic reticulum</keyword>
<evidence type="ECO:0000256" key="9">
    <source>
        <dbReference type="SAM" id="Phobius"/>
    </source>
</evidence>
<feature type="transmembrane region" description="Helical" evidence="9">
    <location>
        <begin position="76"/>
        <end position="93"/>
    </location>
</feature>
<evidence type="ECO:0000256" key="5">
    <source>
        <dbReference type="ARBA" id="ARBA00022692"/>
    </source>
</evidence>
<evidence type="ECO:0000256" key="1">
    <source>
        <dbReference type="ARBA" id="ARBA00004477"/>
    </source>
</evidence>
<feature type="transmembrane region" description="Helical" evidence="9">
    <location>
        <begin position="141"/>
        <end position="163"/>
    </location>
</feature>
<keyword evidence="8 9" id="KW-0472">Membrane</keyword>
<keyword evidence="7 9" id="KW-1133">Transmembrane helix</keyword>
<sequence>MEGDVGSSASRWAGRWASAEEDLSQAFSSRMKLSQSIEEGLTLATKMHLSPYSTGVFVQPPLTLASRQLLGDLGQGLAWNLAAAFLVYAALAARTQTRGAKTRGALAALVALLVGQSLGMEEMGLLLGLLGSSRGLEHVSVLGMAIVSYANPSGACLVALPVFQTTLLRSKRKAGWDQLQWRALAAPTFKGFSCWLVLAAGSTWYLRRGLRVESFESGSLFGVTAHWMQHTYSTLRRGADALAPNSALAWYLNVQMFPEMRVMFAWLTWAQPFLLSAPLVLELGLRGLCWHWLLAQVLVCNLFRPHYHLGTFVTEAIALCAFHSEALQGKFNFSLFVLSCAAAICSSLLFVTRSLWMEAGVGNSNFYWAMALAFNLTRLAISQSLLVQAREAPKEKKMKKR</sequence>
<feature type="transmembrane region" description="Helical" evidence="9">
    <location>
        <begin position="331"/>
        <end position="351"/>
    </location>
</feature>
<dbReference type="AlphaFoldDB" id="A0AAX4PF97"/>
<keyword evidence="4" id="KW-0337">GPI-anchor biosynthesis</keyword>
<evidence type="ECO:0000256" key="7">
    <source>
        <dbReference type="ARBA" id="ARBA00022989"/>
    </source>
</evidence>
<gene>
    <name evidence="10" type="ORF">HKI87_09g58660</name>
</gene>
<comment type="subcellular location">
    <subcellularLocation>
        <location evidence="1">Endoplasmic reticulum membrane</location>
        <topology evidence="1">Multi-pass membrane protein</topology>
    </subcellularLocation>
</comment>
<evidence type="ECO:0000313" key="10">
    <source>
        <dbReference type="EMBL" id="WZN64310.1"/>
    </source>
</evidence>
<dbReference type="Proteomes" id="UP001472866">
    <property type="component" value="Chromosome 09"/>
</dbReference>